<keyword evidence="4" id="KW-1185">Reference proteome</keyword>
<evidence type="ECO:0000256" key="1">
    <source>
        <dbReference type="SAM" id="MobiDB-lite"/>
    </source>
</evidence>
<evidence type="ECO:0000313" key="4">
    <source>
        <dbReference type="Proteomes" id="UP000195402"/>
    </source>
</evidence>
<dbReference type="OrthoDB" id="651546at2759"/>
<dbReference type="PANTHER" id="PTHR33270:SF24">
    <property type="entry name" value="EXPRESSED PROTEIN"/>
    <property type="match status" value="1"/>
</dbReference>
<comment type="caution">
    <text evidence="3">The sequence shown here is derived from an EMBL/GenBank/DDBJ whole genome shotgun (WGS) entry which is preliminary data.</text>
</comment>
<dbReference type="PANTHER" id="PTHR33270">
    <property type="entry name" value="BNAC05G50380D PROTEIN"/>
    <property type="match status" value="1"/>
</dbReference>
<organism evidence="3 4">
    <name type="scientific">Macleaya cordata</name>
    <name type="common">Five-seeded plume-poppy</name>
    <name type="synonym">Bocconia cordata</name>
    <dbReference type="NCBI Taxonomy" id="56857"/>
    <lineage>
        <taxon>Eukaryota</taxon>
        <taxon>Viridiplantae</taxon>
        <taxon>Streptophyta</taxon>
        <taxon>Embryophyta</taxon>
        <taxon>Tracheophyta</taxon>
        <taxon>Spermatophyta</taxon>
        <taxon>Magnoliopsida</taxon>
        <taxon>Ranunculales</taxon>
        <taxon>Papaveraceae</taxon>
        <taxon>Papaveroideae</taxon>
        <taxon>Macleaya</taxon>
    </lineage>
</organism>
<sequence length="224" mass="24256">MPTSRNHRFKGQQLENKVNRMGKLPERSASFHGKSLLANQGILRRPKTDPDLLSGTRKHNGGGGGILSSSSSSSPAAANDQILHPQLTKLLLNVTVQRSLGPIHVVMSLESTVGDLIAAVVRQYAKEGRRPSLRTTDPSDFNLHYSQFSLESLDREEKLIKLGSRNFFLCPNNKNVAVPASTAAAVAHSPAAVTAASSSNPCSNQVERASKTAPPWFKFIAFLF</sequence>
<protein>
    <recommendedName>
        <fullName evidence="2">DUF7054 domain-containing protein</fullName>
    </recommendedName>
</protein>
<proteinExistence type="predicted"/>
<dbReference type="InterPro" id="IPR055482">
    <property type="entry name" value="DUF7054"/>
</dbReference>
<feature type="domain" description="DUF7054" evidence="2">
    <location>
        <begin position="87"/>
        <end position="170"/>
    </location>
</feature>
<name>A0A200R583_MACCD</name>
<evidence type="ECO:0000259" key="2">
    <source>
        <dbReference type="Pfam" id="PF23156"/>
    </source>
</evidence>
<dbReference type="Pfam" id="PF23156">
    <property type="entry name" value="DUF7054"/>
    <property type="match status" value="1"/>
</dbReference>
<dbReference type="OMA" id="CAKATAN"/>
<dbReference type="FunCoup" id="A0A200R583">
    <property type="interactions" value="339"/>
</dbReference>
<accession>A0A200R583</accession>
<dbReference type="AlphaFoldDB" id="A0A200R583"/>
<dbReference type="InParanoid" id="A0A200R583"/>
<dbReference type="EMBL" id="MVGT01000437">
    <property type="protein sequence ID" value="OVA17866.1"/>
    <property type="molecule type" value="Genomic_DNA"/>
</dbReference>
<dbReference type="Proteomes" id="UP000195402">
    <property type="component" value="Unassembled WGS sequence"/>
</dbReference>
<gene>
    <name evidence="3" type="ORF">BVC80_1835g262</name>
</gene>
<evidence type="ECO:0000313" key="3">
    <source>
        <dbReference type="EMBL" id="OVA17866.1"/>
    </source>
</evidence>
<dbReference type="STRING" id="56857.A0A200R583"/>
<feature type="region of interest" description="Disordered" evidence="1">
    <location>
        <begin position="37"/>
        <end position="78"/>
    </location>
</feature>
<dbReference type="InterPro" id="IPR040358">
    <property type="entry name" value="At4g22758-like"/>
</dbReference>
<reference evidence="3 4" key="1">
    <citation type="journal article" date="2017" name="Mol. Plant">
        <title>The Genome of Medicinal Plant Macleaya cordata Provides New Insights into Benzylisoquinoline Alkaloids Metabolism.</title>
        <authorList>
            <person name="Liu X."/>
            <person name="Liu Y."/>
            <person name="Huang P."/>
            <person name="Ma Y."/>
            <person name="Qing Z."/>
            <person name="Tang Q."/>
            <person name="Cao H."/>
            <person name="Cheng P."/>
            <person name="Zheng Y."/>
            <person name="Yuan Z."/>
            <person name="Zhou Y."/>
            <person name="Liu J."/>
            <person name="Tang Z."/>
            <person name="Zhuo Y."/>
            <person name="Zhang Y."/>
            <person name="Yu L."/>
            <person name="Huang J."/>
            <person name="Yang P."/>
            <person name="Peng Q."/>
            <person name="Zhang J."/>
            <person name="Jiang W."/>
            <person name="Zhang Z."/>
            <person name="Lin K."/>
            <person name="Ro D.K."/>
            <person name="Chen X."/>
            <person name="Xiong X."/>
            <person name="Shang Y."/>
            <person name="Huang S."/>
            <person name="Zeng J."/>
        </authorList>
    </citation>
    <scope>NUCLEOTIDE SEQUENCE [LARGE SCALE GENOMIC DNA]</scope>
    <source>
        <strain evidence="4">cv. BLH2017</strain>
        <tissue evidence="3">Root</tissue>
    </source>
</reference>